<dbReference type="AlphaFoldDB" id="A0A8K0UF48"/>
<feature type="region of interest" description="Disordered" evidence="1">
    <location>
        <begin position="408"/>
        <end position="472"/>
    </location>
</feature>
<name>A0A8K0UF48_9AGAR</name>
<accession>A0A8K0UF48</accession>
<organism evidence="2 3">
    <name type="scientific">Cristinia sonorae</name>
    <dbReference type="NCBI Taxonomy" id="1940300"/>
    <lineage>
        <taxon>Eukaryota</taxon>
        <taxon>Fungi</taxon>
        <taxon>Dikarya</taxon>
        <taxon>Basidiomycota</taxon>
        <taxon>Agaricomycotina</taxon>
        <taxon>Agaricomycetes</taxon>
        <taxon>Agaricomycetidae</taxon>
        <taxon>Agaricales</taxon>
        <taxon>Pleurotineae</taxon>
        <taxon>Stephanosporaceae</taxon>
        <taxon>Cristinia</taxon>
    </lineage>
</organism>
<keyword evidence="3" id="KW-1185">Reference proteome</keyword>
<evidence type="ECO:0000256" key="1">
    <source>
        <dbReference type="SAM" id="MobiDB-lite"/>
    </source>
</evidence>
<evidence type="ECO:0000313" key="3">
    <source>
        <dbReference type="Proteomes" id="UP000813824"/>
    </source>
</evidence>
<proteinExistence type="predicted"/>
<dbReference type="EMBL" id="JAEVFJ010000057">
    <property type="protein sequence ID" value="KAH8079097.1"/>
    <property type="molecule type" value="Genomic_DNA"/>
</dbReference>
<protein>
    <submittedName>
        <fullName evidence="2">Uncharacterized protein</fullName>
    </submittedName>
</protein>
<comment type="caution">
    <text evidence="2">The sequence shown here is derived from an EMBL/GenBank/DDBJ whole genome shotgun (WGS) entry which is preliminary data.</text>
</comment>
<feature type="region of interest" description="Disordered" evidence="1">
    <location>
        <begin position="552"/>
        <end position="582"/>
    </location>
</feature>
<feature type="region of interest" description="Disordered" evidence="1">
    <location>
        <begin position="178"/>
        <end position="205"/>
    </location>
</feature>
<dbReference type="Proteomes" id="UP000813824">
    <property type="component" value="Unassembled WGS sequence"/>
</dbReference>
<reference evidence="2" key="1">
    <citation type="journal article" date="2021" name="New Phytol.">
        <title>Evolutionary innovations through gain and loss of genes in the ectomycorrhizal Boletales.</title>
        <authorList>
            <person name="Wu G."/>
            <person name="Miyauchi S."/>
            <person name="Morin E."/>
            <person name="Kuo A."/>
            <person name="Drula E."/>
            <person name="Varga T."/>
            <person name="Kohler A."/>
            <person name="Feng B."/>
            <person name="Cao Y."/>
            <person name="Lipzen A."/>
            <person name="Daum C."/>
            <person name="Hundley H."/>
            <person name="Pangilinan J."/>
            <person name="Johnson J."/>
            <person name="Barry K."/>
            <person name="LaButti K."/>
            <person name="Ng V."/>
            <person name="Ahrendt S."/>
            <person name="Min B."/>
            <person name="Choi I.G."/>
            <person name="Park H."/>
            <person name="Plett J.M."/>
            <person name="Magnuson J."/>
            <person name="Spatafora J.W."/>
            <person name="Nagy L.G."/>
            <person name="Henrissat B."/>
            <person name="Grigoriev I.V."/>
            <person name="Yang Z.L."/>
            <person name="Xu J."/>
            <person name="Martin F.M."/>
        </authorList>
    </citation>
    <scope>NUCLEOTIDE SEQUENCE</scope>
    <source>
        <strain evidence="2">KKN 215</strain>
    </source>
</reference>
<evidence type="ECO:0000313" key="2">
    <source>
        <dbReference type="EMBL" id="KAH8079097.1"/>
    </source>
</evidence>
<feature type="compositionally biased region" description="Low complexity" evidence="1">
    <location>
        <begin position="552"/>
        <end position="566"/>
    </location>
</feature>
<gene>
    <name evidence="2" type="ORF">BXZ70DRAFT_911129</name>
</gene>
<feature type="compositionally biased region" description="Low complexity" evidence="1">
    <location>
        <begin position="184"/>
        <end position="200"/>
    </location>
</feature>
<sequence>MTQKAVILTIPRSSYEAPDQLLPCEFEQLPTELHTKHFQKTPKIVFLHKDYHIPRGTGMLKMRGLMVVWGGACGCSNELKVNLFALPFLSHLVTSWDLLWTLRSFGRAGNSWVRWEKWRMRWQLCQLLWGPELLCFTKQASLQTSTGIYLKKWRLRPASHAAAAATLHAAHLESNARLKGGGKTRASGTATTASSSTTTKAKGKSCAREKLSAESDIIRLARVVLYEKGLIKERVDGKDVYHLWPGCKTVPSPGRQHELESFGLCVSNIDTGFVISAKASHTEFNAFIGGLFPIFANWIHSDSSPQDFKVKNPAFWSNKSKYAAIAGFEFIPPYVVCIRNSGKGHVPLMEPLVDLFSTGKHIEAYAKHKQSNHSSWRENTLILSLCCAVPAAILTGWKLLNGADVDSDSETEPLDLLPSANKGKGKARAWSHSMTDSEFSNGEKGLELMDVDNNTSDSADTDTDTDKMSVDDLESTPLCQYGRNCRRIVSRSPTELLSSPLSIHGGTMDIDEEANVTEQIFDFTASSPLAGPAPFPDISPLSSPALLPANLPNLSESSSSQAAPTSFRRIPQDGNTSAYSGSFIIPKQGQNFWTGEDHRPLKL</sequence>